<dbReference type="Proteomes" id="UP000011014">
    <property type="component" value="Unassembled WGS sequence"/>
</dbReference>
<gene>
    <name evidence="1" type="ORF">GSOID_T00022355001</name>
</gene>
<organism evidence="1">
    <name type="scientific">Oikopleura dioica</name>
    <name type="common">Tunicate</name>
    <dbReference type="NCBI Taxonomy" id="34765"/>
    <lineage>
        <taxon>Eukaryota</taxon>
        <taxon>Metazoa</taxon>
        <taxon>Chordata</taxon>
        <taxon>Tunicata</taxon>
        <taxon>Appendicularia</taxon>
        <taxon>Copelata</taxon>
        <taxon>Oikopleuridae</taxon>
        <taxon>Oikopleura</taxon>
    </lineage>
</organism>
<accession>E4YY26</accession>
<proteinExistence type="predicted"/>
<reference evidence="1" key="1">
    <citation type="journal article" date="2010" name="Science">
        <title>Plasticity of animal genome architecture unmasked by rapid evolution of a pelagic tunicate.</title>
        <authorList>
            <person name="Denoeud F."/>
            <person name="Henriet S."/>
            <person name="Mungpakdee S."/>
            <person name="Aury J.M."/>
            <person name="Da Silva C."/>
            <person name="Brinkmann H."/>
            <person name="Mikhaleva J."/>
            <person name="Olsen L.C."/>
            <person name="Jubin C."/>
            <person name="Canestro C."/>
            <person name="Bouquet J.M."/>
            <person name="Danks G."/>
            <person name="Poulain J."/>
            <person name="Campsteijn C."/>
            <person name="Adamski M."/>
            <person name="Cross I."/>
            <person name="Yadetie F."/>
            <person name="Muffato M."/>
            <person name="Louis A."/>
            <person name="Butcher S."/>
            <person name="Tsagkogeorga G."/>
            <person name="Konrad A."/>
            <person name="Singh S."/>
            <person name="Jensen M.F."/>
            <person name="Cong E.H."/>
            <person name="Eikeseth-Otteraa H."/>
            <person name="Noel B."/>
            <person name="Anthouard V."/>
            <person name="Porcel B.M."/>
            <person name="Kachouri-Lafond R."/>
            <person name="Nishino A."/>
            <person name="Ugolini M."/>
            <person name="Chourrout P."/>
            <person name="Nishida H."/>
            <person name="Aasland R."/>
            <person name="Huzurbazar S."/>
            <person name="Westhof E."/>
            <person name="Delsuc F."/>
            <person name="Lehrach H."/>
            <person name="Reinhardt R."/>
            <person name="Weissenbach J."/>
            <person name="Roy S.W."/>
            <person name="Artiguenave F."/>
            <person name="Postlethwait J.H."/>
            <person name="Manak J.R."/>
            <person name="Thompson E.M."/>
            <person name="Jaillon O."/>
            <person name="Du Pasquier L."/>
            <person name="Boudinot P."/>
            <person name="Liberles D.A."/>
            <person name="Volff J.N."/>
            <person name="Philippe H."/>
            <person name="Lenhard B."/>
            <person name="Roest Crollius H."/>
            <person name="Wincker P."/>
            <person name="Chourrout D."/>
        </authorList>
    </citation>
    <scope>NUCLEOTIDE SEQUENCE [LARGE SCALE GENOMIC DNA]</scope>
</reference>
<sequence>MISKKDFRVGIGYICENHMIGDCSEDSEGNLNGLICEERPIEFNEEMNDLLNDMRP</sequence>
<protein>
    <submittedName>
        <fullName evidence="1">Uncharacterized protein</fullName>
    </submittedName>
</protein>
<name>E4YY26_OIKDI</name>
<dbReference type="AlphaFoldDB" id="E4YY26"/>
<dbReference type="EMBL" id="FN655888">
    <property type="protein sequence ID" value="CBY40359.1"/>
    <property type="molecule type" value="Genomic_DNA"/>
</dbReference>
<evidence type="ECO:0000313" key="1">
    <source>
        <dbReference type="EMBL" id="CBY40359.1"/>
    </source>
</evidence>